<evidence type="ECO:0000259" key="6">
    <source>
        <dbReference type="PROSITE" id="PS50109"/>
    </source>
</evidence>
<dbReference type="SMART" id="SM00448">
    <property type="entry name" value="REC"/>
    <property type="match status" value="1"/>
</dbReference>
<dbReference type="InterPro" id="IPR003594">
    <property type="entry name" value="HATPase_dom"/>
</dbReference>
<dbReference type="CDD" id="cd00075">
    <property type="entry name" value="HATPase"/>
    <property type="match status" value="1"/>
</dbReference>
<evidence type="ECO:0000256" key="4">
    <source>
        <dbReference type="ARBA" id="ARBA00022777"/>
    </source>
</evidence>
<feature type="domain" description="Histidine kinase" evidence="6">
    <location>
        <begin position="15"/>
        <end position="114"/>
    </location>
</feature>
<evidence type="ECO:0000259" key="7">
    <source>
        <dbReference type="PROSITE" id="PS50110"/>
    </source>
</evidence>
<dbReference type="GO" id="GO:0005886">
    <property type="term" value="C:plasma membrane"/>
    <property type="evidence" value="ECO:0007669"/>
    <property type="project" value="TreeGrafter"/>
</dbReference>
<evidence type="ECO:0000256" key="5">
    <source>
        <dbReference type="PROSITE-ProRule" id="PRU00169"/>
    </source>
</evidence>
<keyword evidence="4" id="KW-0418">Kinase</keyword>
<dbReference type="InterPro" id="IPR004358">
    <property type="entry name" value="Sig_transdc_His_kin-like_C"/>
</dbReference>
<evidence type="ECO:0000256" key="3">
    <source>
        <dbReference type="ARBA" id="ARBA00022679"/>
    </source>
</evidence>
<dbReference type="InterPro" id="IPR036890">
    <property type="entry name" value="HATPase_C_sf"/>
</dbReference>
<dbReference type="PANTHER" id="PTHR43047">
    <property type="entry name" value="TWO-COMPONENT HISTIDINE PROTEIN KINASE"/>
    <property type="match status" value="1"/>
</dbReference>
<dbReference type="PANTHER" id="PTHR43047:SF72">
    <property type="entry name" value="OSMOSENSING HISTIDINE PROTEIN KINASE SLN1"/>
    <property type="match status" value="1"/>
</dbReference>
<dbReference type="InterPro" id="IPR011006">
    <property type="entry name" value="CheY-like_superfamily"/>
</dbReference>
<evidence type="ECO:0000256" key="2">
    <source>
        <dbReference type="ARBA" id="ARBA00012438"/>
    </source>
</evidence>
<evidence type="ECO:0000313" key="9">
    <source>
        <dbReference type="Proteomes" id="UP000190367"/>
    </source>
</evidence>
<comment type="catalytic activity">
    <reaction evidence="1">
        <text>ATP + protein L-histidine = ADP + protein N-phospho-L-histidine.</text>
        <dbReference type="EC" id="2.7.13.3"/>
    </reaction>
</comment>
<dbReference type="AlphaFoldDB" id="A0A1T4TV64"/>
<dbReference type="Proteomes" id="UP000190367">
    <property type="component" value="Unassembled WGS sequence"/>
</dbReference>
<evidence type="ECO:0000313" key="8">
    <source>
        <dbReference type="EMBL" id="SKA44218.1"/>
    </source>
</evidence>
<feature type="domain" description="Response regulatory" evidence="7">
    <location>
        <begin position="134"/>
        <end position="255"/>
    </location>
</feature>
<dbReference type="EMBL" id="FUWZ01000006">
    <property type="protein sequence ID" value="SKA44218.1"/>
    <property type="molecule type" value="Genomic_DNA"/>
</dbReference>
<accession>A0A1T4TV64</accession>
<dbReference type="InterPro" id="IPR005467">
    <property type="entry name" value="His_kinase_dom"/>
</dbReference>
<dbReference type="PROSITE" id="PS50110">
    <property type="entry name" value="RESPONSE_REGULATORY"/>
    <property type="match status" value="1"/>
</dbReference>
<feature type="modified residue" description="4-aspartylphosphate" evidence="5">
    <location>
        <position position="184"/>
    </location>
</feature>
<reference evidence="9" key="1">
    <citation type="submission" date="2017-02" db="EMBL/GenBank/DDBJ databases">
        <authorList>
            <person name="Varghese N."/>
            <person name="Submissions S."/>
        </authorList>
    </citation>
    <scope>NUCLEOTIDE SEQUENCE [LARGE SCALE GENOMIC DNA]</scope>
    <source>
        <strain evidence="9">DSM 22224</strain>
    </source>
</reference>
<dbReference type="PRINTS" id="PR00344">
    <property type="entry name" value="BCTRLSENSOR"/>
</dbReference>
<evidence type="ECO:0000256" key="1">
    <source>
        <dbReference type="ARBA" id="ARBA00000085"/>
    </source>
</evidence>
<dbReference type="GO" id="GO:0000155">
    <property type="term" value="F:phosphorelay sensor kinase activity"/>
    <property type="evidence" value="ECO:0007669"/>
    <property type="project" value="TreeGrafter"/>
</dbReference>
<dbReference type="OrthoDB" id="636661at2"/>
<organism evidence="8 9">
    <name type="scientific">Chitinophaga eiseniae</name>
    <dbReference type="NCBI Taxonomy" id="634771"/>
    <lineage>
        <taxon>Bacteria</taxon>
        <taxon>Pseudomonadati</taxon>
        <taxon>Bacteroidota</taxon>
        <taxon>Chitinophagia</taxon>
        <taxon>Chitinophagales</taxon>
        <taxon>Chitinophagaceae</taxon>
        <taxon>Chitinophaga</taxon>
    </lineage>
</organism>
<keyword evidence="5" id="KW-0597">Phosphoprotein</keyword>
<keyword evidence="9" id="KW-1185">Reference proteome</keyword>
<dbReference type="InterPro" id="IPR001789">
    <property type="entry name" value="Sig_transdc_resp-reg_receiver"/>
</dbReference>
<gene>
    <name evidence="8" type="ORF">SAMN04488128_106354</name>
</gene>
<dbReference type="GO" id="GO:0009927">
    <property type="term" value="F:histidine phosphotransfer kinase activity"/>
    <property type="evidence" value="ECO:0007669"/>
    <property type="project" value="TreeGrafter"/>
</dbReference>
<dbReference type="Pfam" id="PF02518">
    <property type="entry name" value="HATPase_c"/>
    <property type="match status" value="1"/>
</dbReference>
<dbReference type="Gene3D" id="3.30.565.10">
    <property type="entry name" value="Histidine kinase-like ATPase, C-terminal domain"/>
    <property type="match status" value="1"/>
</dbReference>
<dbReference type="CDD" id="cd00156">
    <property type="entry name" value="REC"/>
    <property type="match status" value="1"/>
</dbReference>
<sequence>MSGTCLPSWNCPTTLLGNLIENAIKYNREGSNISVRIQETAATFRMVIEDQGPGMSAEQADRIFDLYATSNPGTGSGIGLYVTKKLVTLLGGTIQVSSKLGKGTLFTLVFPLHPTYEEEEHTRYNDYFDGRGLKALVIEDDSFTQKYLSKFLETYLGFEVDIAGNGAKALEMSHNGDYAIIFLDAYLPDIRLAALMSAFSKEKQQGPIVLTSGASKESIREELSPEEQLLLSNIKGFLSKPYSFDEISTFLMENVAQQKKL</sequence>
<proteinExistence type="predicted"/>
<dbReference type="EC" id="2.7.13.3" evidence="2"/>
<name>A0A1T4TV64_9BACT</name>
<dbReference type="Pfam" id="PF00072">
    <property type="entry name" value="Response_reg"/>
    <property type="match status" value="1"/>
</dbReference>
<dbReference type="Gene3D" id="3.40.50.2300">
    <property type="match status" value="1"/>
</dbReference>
<dbReference type="SUPFAM" id="SSF52172">
    <property type="entry name" value="CheY-like"/>
    <property type="match status" value="1"/>
</dbReference>
<dbReference type="SUPFAM" id="SSF55874">
    <property type="entry name" value="ATPase domain of HSP90 chaperone/DNA topoisomerase II/histidine kinase"/>
    <property type="match status" value="1"/>
</dbReference>
<dbReference type="SMART" id="SM00387">
    <property type="entry name" value="HATPase_c"/>
    <property type="match status" value="1"/>
</dbReference>
<dbReference type="PROSITE" id="PS50109">
    <property type="entry name" value="HIS_KIN"/>
    <property type="match status" value="1"/>
</dbReference>
<dbReference type="STRING" id="634771.SAMN04488128_106354"/>
<keyword evidence="3" id="KW-0808">Transferase</keyword>
<dbReference type="RefSeq" id="WP_078672698.1">
    <property type="nucleotide sequence ID" value="NZ_FUWZ01000006.1"/>
</dbReference>
<protein>
    <recommendedName>
        <fullName evidence="2">histidine kinase</fullName>
        <ecNumber evidence="2">2.7.13.3</ecNumber>
    </recommendedName>
</protein>